<dbReference type="Proteomes" id="UP000464754">
    <property type="component" value="Chromosome"/>
</dbReference>
<keyword evidence="3" id="KW-1185">Reference proteome</keyword>
<reference evidence="3" key="1">
    <citation type="submission" date="2019-05" db="EMBL/GenBank/DDBJ databases">
        <title>Complete genome sequencing of Absiella argi strain JCM 30884.</title>
        <authorList>
            <person name="Sakamoto M."/>
            <person name="Murakami T."/>
            <person name="Mori H."/>
        </authorList>
    </citation>
    <scope>NUCLEOTIDE SEQUENCE [LARGE SCALE GENOMIC DNA]</scope>
    <source>
        <strain evidence="3">JCM 30884</strain>
    </source>
</reference>
<evidence type="ECO:0000256" key="1">
    <source>
        <dbReference type="SAM" id="Phobius"/>
    </source>
</evidence>
<feature type="transmembrane region" description="Helical" evidence="1">
    <location>
        <begin position="24"/>
        <end position="42"/>
    </location>
</feature>
<sequence>MRKRYDWESIFNDFTSWITIKSKSSVLVNIAGFTFLFIMLNYRHKILMFRKYN</sequence>
<protein>
    <submittedName>
        <fullName evidence="2">Uncharacterized protein</fullName>
    </submittedName>
</protein>
<dbReference type="KEGG" id="aarg:Aargi30884_11860"/>
<keyword evidence="1" id="KW-1133">Transmembrane helix</keyword>
<accession>A0A6N4THM1</accession>
<proteinExistence type="predicted"/>
<keyword evidence="1" id="KW-0812">Transmembrane</keyword>
<name>A0A6N4THM1_9FIRM</name>
<keyword evidence="1" id="KW-0472">Membrane</keyword>
<dbReference type="EMBL" id="AP019695">
    <property type="protein sequence ID" value="BBK22283.1"/>
    <property type="molecule type" value="Genomic_DNA"/>
</dbReference>
<organism evidence="2 3">
    <name type="scientific">Amedibacterium intestinale</name>
    <dbReference type="NCBI Taxonomy" id="2583452"/>
    <lineage>
        <taxon>Bacteria</taxon>
        <taxon>Bacillati</taxon>
        <taxon>Bacillota</taxon>
        <taxon>Erysipelotrichia</taxon>
        <taxon>Erysipelotrichales</taxon>
        <taxon>Erysipelotrichaceae</taxon>
        <taxon>Amedibacterium</taxon>
    </lineage>
</organism>
<evidence type="ECO:0000313" key="3">
    <source>
        <dbReference type="Proteomes" id="UP000464754"/>
    </source>
</evidence>
<gene>
    <name evidence="2" type="ORF">Aargi30884_11860</name>
</gene>
<evidence type="ECO:0000313" key="2">
    <source>
        <dbReference type="EMBL" id="BBK22283.1"/>
    </source>
</evidence>
<dbReference type="AlphaFoldDB" id="A0A6N4THM1"/>